<dbReference type="InterPro" id="IPR006011">
    <property type="entry name" value="Syntaxin_N"/>
</dbReference>
<dbReference type="Gene3D" id="1.20.58.70">
    <property type="match status" value="1"/>
</dbReference>
<feature type="domain" description="T-SNARE coiled-coil homology" evidence="4">
    <location>
        <begin position="164"/>
        <end position="226"/>
    </location>
</feature>
<accession>A0A267FKQ9</accession>
<proteinExistence type="inferred from homology"/>
<dbReference type="STRING" id="282301.A0A267FKQ9"/>
<evidence type="ECO:0000313" key="6">
    <source>
        <dbReference type="Proteomes" id="UP000215902"/>
    </source>
</evidence>
<comment type="similarity">
    <text evidence="1">Belongs to the syntaxin family.</text>
</comment>
<evidence type="ECO:0000256" key="3">
    <source>
        <dbReference type="SAM" id="Phobius"/>
    </source>
</evidence>
<dbReference type="AlphaFoldDB" id="A0A267FKQ9"/>
<dbReference type="GO" id="GO:0048278">
    <property type="term" value="P:vesicle docking"/>
    <property type="evidence" value="ECO:0007669"/>
    <property type="project" value="TreeGrafter"/>
</dbReference>
<keyword evidence="3" id="KW-1133">Transmembrane helix</keyword>
<comment type="caution">
    <text evidence="5">The sequence shown here is derived from an EMBL/GenBank/DDBJ whole genome shotgun (WGS) entry which is preliminary data.</text>
</comment>
<feature type="region of interest" description="Disordered" evidence="2">
    <location>
        <begin position="115"/>
        <end position="139"/>
    </location>
</feature>
<dbReference type="GO" id="GO:0012505">
    <property type="term" value="C:endomembrane system"/>
    <property type="evidence" value="ECO:0007669"/>
    <property type="project" value="TreeGrafter"/>
</dbReference>
<dbReference type="PANTHER" id="PTHR19957">
    <property type="entry name" value="SYNTAXIN"/>
    <property type="match status" value="1"/>
</dbReference>
<name>A0A267FKQ9_9PLAT</name>
<evidence type="ECO:0000256" key="1">
    <source>
        <dbReference type="ARBA" id="ARBA00009063"/>
    </source>
</evidence>
<dbReference type="InterPro" id="IPR045242">
    <property type="entry name" value="Syntaxin"/>
</dbReference>
<gene>
    <name evidence="5" type="ORF">BOX15_Mlig002260g1</name>
</gene>
<dbReference type="GO" id="GO:0031201">
    <property type="term" value="C:SNARE complex"/>
    <property type="evidence" value="ECO:0007669"/>
    <property type="project" value="TreeGrafter"/>
</dbReference>
<dbReference type="CDD" id="cd15847">
    <property type="entry name" value="SNARE_syntaxin7_like"/>
    <property type="match status" value="1"/>
</dbReference>
<dbReference type="OrthoDB" id="364348at2759"/>
<evidence type="ECO:0000259" key="4">
    <source>
        <dbReference type="PROSITE" id="PS50192"/>
    </source>
</evidence>
<organism evidence="5 6">
    <name type="scientific">Macrostomum lignano</name>
    <dbReference type="NCBI Taxonomy" id="282301"/>
    <lineage>
        <taxon>Eukaryota</taxon>
        <taxon>Metazoa</taxon>
        <taxon>Spiralia</taxon>
        <taxon>Lophotrochozoa</taxon>
        <taxon>Platyhelminthes</taxon>
        <taxon>Rhabditophora</taxon>
        <taxon>Macrostomorpha</taxon>
        <taxon>Macrostomida</taxon>
        <taxon>Macrostomidae</taxon>
        <taxon>Macrostomum</taxon>
    </lineage>
</organism>
<keyword evidence="3" id="KW-0812">Transmembrane</keyword>
<dbReference type="Gene3D" id="1.20.5.110">
    <property type="match status" value="1"/>
</dbReference>
<dbReference type="GO" id="GO:0005484">
    <property type="term" value="F:SNAP receptor activity"/>
    <property type="evidence" value="ECO:0007669"/>
    <property type="project" value="TreeGrafter"/>
</dbReference>
<dbReference type="SMART" id="SM00397">
    <property type="entry name" value="t_SNARE"/>
    <property type="match status" value="1"/>
</dbReference>
<keyword evidence="3" id="KW-0472">Membrane</keyword>
<dbReference type="Pfam" id="PF14523">
    <property type="entry name" value="Syntaxin_2"/>
    <property type="match status" value="1"/>
</dbReference>
<dbReference type="SUPFAM" id="SSF47661">
    <property type="entry name" value="t-snare proteins"/>
    <property type="match status" value="1"/>
</dbReference>
<dbReference type="GO" id="GO:0006886">
    <property type="term" value="P:intracellular protein transport"/>
    <property type="evidence" value="ECO:0007669"/>
    <property type="project" value="TreeGrafter"/>
</dbReference>
<sequence length="263" mass="29443">MSTDDERFANLAAEISQLVTGVQTNTGQIRNLSNKIGTDRDSEALRSQIHSLTHTTLSQCQRATEQLKRDLTPMCQGMAAAMRRVQKDRLVDQVTKVAGDFQEVQRLVQAREKEAAAKQRREAGGSGLDSLFDQQQQQPAQLVDADSPFRLGGQQQQQQQQLDLQAAEQREQQLHQLEQDIVGINELFKDLAHMVHDQGEMLDSIEDHVSEAVMHVETGNKQLGKAVSYKRSARRKKIILAIIVLVVLLVIGLVIYLSVRSNN</sequence>
<dbReference type="SMART" id="SM00503">
    <property type="entry name" value="SynN"/>
    <property type="match status" value="1"/>
</dbReference>
<dbReference type="GO" id="GO:0006906">
    <property type="term" value="P:vesicle fusion"/>
    <property type="evidence" value="ECO:0007669"/>
    <property type="project" value="TreeGrafter"/>
</dbReference>
<dbReference type="PANTHER" id="PTHR19957:SF38">
    <property type="entry name" value="LD27581P"/>
    <property type="match status" value="1"/>
</dbReference>
<evidence type="ECO:0000256" key="2">
    <source>
        <dbReference type="SAM" id="MobiDB-lite"/>
    </source>
</evidence>
<dbReference type="InterPro" id="IPR010989">
    <property type="entry name" value="SNARE"/>
</dbReference>
<keyword evidence="6" id="KW-1185">Reference proteome</keyword>
<evidence type="ECO:0000313" key="5">
    <source>
        <dbReference type="EMBL" id="PAA73639.1"/>
    </source>
</evidence>
<dbReference type="PROSITE" id="PS50192">
    <property type="entry name" value="T_SNARE"/>
    <property type="match status" value="1"/>
</dbReference>
<dbReference type="Proteomes" id="UP000215902">
    <property type="component" value="Unassembled WGS sequence"/>
</dbReference>
<feature type="transmembrane region" description="Helical" evidence="3">
    <location>
        <begin position="238"/>
        <end position="259"/>
    </location>
</feature>
<reference evidence="5 6" key="1">
    <citation type="submission" date="2017-06" db="EMBL/GenBank/DDBJ databases">
        <title>A platform for efficient transgenesis in Macrostomum lignano, a flatworm model organism for stem cell research.</title>
        <authorList>
            <person name="Berezikov E."/>
        </authorList>
    </citation>
    <scope>NUCLEOTIDE SEQUENCE [LARGE SCALE GENOMIC DNA]</scope>
    <source>
        <strain evidence="5">DV1</strain>
        <tissue evidence="5">Whole organism</tissue>
    </source>
</reference>
<dbReference type="EMBL" id="NIVC01001001">
    <property type="protein sequence ID" value="PAA73639.1"/>
    <property type="molecule type" value="Genomic_DNA"/>
</dbReference>
<protein>
    <recommendedName>
        <fullName evidence="4">t-SNARE coiled-coil homology domain-containing protein</fullName>
    </recommendedName>
</protein>
<dbReference type="InterPro" id="IPR000727">
    <property type="entry name" value="T_SNARE_dom"/>
</dbReference>
<dbReference type="GO" id="GO:0000149">
    <property type="term" value="F:SNARE binding"/>
    <property type="evidence" value="ECO:0007669"/>
    <property type="project" value="TreeGrafter"/>
</dbReference>
<dbReference type="Pfam" id="PF05739">
    <property type="entry name" value="SNARE"/>
    <property type="match status" value="1"/>
</dbReference>